<dbReference type="InterPro" id="IPR005528">
    <property type="entry name" value="ChpA-H"/>
</dbReference>
<dbReference type="STRING" id="1716141.STSP_12300"/>
<dbReference type="Proteomes" id="UP000077381">
    <property type="component" value="Unassembled WGS sequence"/>
</dbReference>
<evidence type="ECO:0000256" key="1">
    <source>
        <dbReference type="ARBA" id="ARBA00004191"/>
    </source>
</evidence>
<evidence type="ECO:0000256" key="9">
    <source>
        <dbReference type="SAM" id="SignalP"/>
    </source>
</evidence>
<keyword evidence="3" id="KW-0964">Secreted</keyword>
<feature type="region of interest" description="Disordered" evidence="8">
    <location>
        <begin position="110"/>
        <end position="162"/>
    </location>
</feature>
<keyword evidence="5" id="KW-0130">Cell adhesion</keyword>
<dbReference type="PATRIC" id="fig|1716141.3.peg.1298"/>
<feature type="chain" id="PRO_5008063434" description="Chaplin domain-containing protein" evidence="9">
    <location>
        <begin position="33"/>
        <end position="207"/>
    </location>
</feature>
<feature type="signal peptide" evidence="9">
    <location>
        <begin position="1"/>
        <end position="32"/>
    </location>
</feature>
<evidence type="ECO:0000256" key="6">
    <source>
        <dbReference type="ARBA" id="ARBA00023087"/>
    </source>
</evidence>
<evidence type="ECO:0000256" key="7">
    <source>
        <dbReference type="PROSITE-ProRule" id="PRU01232"/>
    </source>
</evidence>
<evidence type="ECO:0000256" key="4">
    <source>
        <dbReference type="ARBA" id="ARBA00022729"/>
    </source>
</evidence>
<comment type="subcellular location">
    <subcellularLocation>
        <location evidence="1">Secreted</location>
        <location evidence="1">Cell wall</location>
    </subcellularLocation>
</comment>
<evidence type="ECO:0000256" key="5">
    <source>
        <dbReference type="ARBA" id="ARBA00022889"/>
    </source>
</evidence>
<dbReference type="PROSITE" id="PS51884">
    <property type="entry name" value="CHAPLIN"/>
    <property type="match status" value="1"/>
</dbReference>
<evidence type="ECO:0000259" key="10">
    <source>
        <dbReference type="PROSITE" id="PS51884"/>
    </source>
</evidence>
<evidence type="ECO:0000256" key="2">
    <source>
        <dbReference type="ARBA" id="ARBA00022512"/>
    </source>
</evidence>
<evidence type="ECO:0000256" key="8">
    <source>
        <dbReference type="SAM" id="MobiDB-lite"/>
    </source>
</evidence>
<evidence type="ECO:0000256" key="3">
    <source>
        <dbReference type="ARBA" id="ARBA00022525"/>
    </source>
</evidence>
<dbReference type="GO" id="GO:0007155">
    <property type="term" value="P:cell adhesion"/>
    <property type="evidence" value="ECO:0007669"/>
    <property type="project" value="UniProtKB-KW"/>
</dbReference>
<keyword evidence="4 9" id="KW-0732">Signal</keyword>
<dbReference type="Pfam" id="PF03777">
    <property type="entry name" value="ChpA-C"/>
    <property type="match status" value="1"/>
</dbReference>
<sequence>MTTELRQVIGKGILTAAAVTAFLSLPGTYALADADASGAASDAPGVLSGNDIQAPVDVPVDVCGNAVDVVAAATPTVGNACASDDADASRCCRNDPAAGSDHCCGNRPAGSGRGDGSPAAPHTRAEPGAGQGPRAEPAGPLEGQGHGSELGASPRSGSPIPAQRVYSHGELATTGTPGDAIGLAATGAGLLTGGAMLYRRVGASARH</sequence>
<comment type="caution">
    <text evidence="11">The sequence shown here is derived from an EMBL/GenBank/DDBJ whole genome shotgun (WGS) entry which is preliminary data.</text>
</comment>
<reference evidence="11 12" key="1">
    <citation type="submission" date="2015-12" db="EMBL/GenBank/DDBJ databases">
        <title>Genome sequence of Streptomyces sp. G25.</title>
        <authorList>
            <person name="Poehlein A."/>
            <person name="Roettig A."/>
            <person name="Hiessl S."/>
            <person name="Hauschild P."/>
            <person name="Schauer J."/>
            <person name="Madkour M.H."/>
            <person name="Al-Ansari A.M."/>
            <person name="Almakishah N.H."/>
            <person name="Steinbuechel A."/>
            <person name="Daniel R."/>
        </authorList>
    </citation>
    <scope>NUCLEOTIDE SEQUENCE [LARGE SCALE GENOMIC DNA]</scope>
    <source>
        <strain evidence="12">G25(2015)</strain>
    </source>
</reference>
<organism evidence="11 12">
    <name type="scientific">Streptomyces jeddahensis</name>
    <dbReference type="NCBI Taxonomy" id="1716141"/>
    <lineage>
        <taxon>Bacteria</taxon>
        <taxon>Bacillati</taxon>
        <taxon>Actinomycetota</taxon>
        <taxon>Actinomycetes</taxon>
        <taxon>Kitasatosporales</taxon>
        <taxon>Streptomycetaceae</taxon>
        <taxon>Streptomyces</taxon>
    </lineage>
</organism>
<accession>A0A177HZ83</accession>
<gene>
    <name evidence="11" type="ORF">STSP_12300</name>
</gene>
<evidence type="ECO:0000313" key="12">
    <source>
        <dbReference type="Proteomes" id="UP000077381"/>
    </source>
</evidence>
<feature type="domain" description="Chaplin" evidence="10">
    <location>
        <begin position="43"/>
        <end position="83"/>
    </location>
</feature>
<dbReference type="AlphaFoldDB" id="A0A177HZ83"/>
<dbReference type="EMBL" id="LOHS01000043">
    <property type="protein sequence ID" value="OAH15458.1"/>
    <property type="molecule type" value="Genomic_DNA"/>
</dbReference>
<keyword evidence="12" id="KW-1185">Reference proteome</keyword>
<protein>
    <recommendedName>
        <fullName evidence="10">Chaplin domain-containing protein</fullName>
    </recommendedName>
</protein>
<proteinExistence type="predicted"/>
<evidence type="ECO:0000313" key="11">
    <source>
        <dbReference type="EMBL" id="OAH15458.1"/>
    </source>
</evidence>
<keyword evidence="6 7" id="KW-0034">Amyloid</keyword>
<keyword evidence="2" id="KW-0134">Cell wall</keyword>
<name>A0A177HZ83_9ACTN</name>